<proteinExistence type="predicted"/>
<keyword evidence="1" id="KW-0175">Coiled coil</keyword>
<dbReference type="EMBL" id="CP032322">
    <property type="protein sequence ID" value="QCN97417.1"/>
    <property type="molecule type" value="Genomic_DNA"/>
</dbReference>
<sequence>MWMNAVHTRISELRTELATARELEHEAIARRRTVEARLEELERLIDDERRRMAPRGGLPVFVTAEARGRRMITILECLAEVSPGGLTTREIIESARYRHIELNPGSTRAQLSQAQRKGWVTRSGHRYVLTLPAAPSDPLAAG</sequence>
<evidence type="ECO:0000256" key="1">
    <source>
        <dbReference type="SAM" id="Coils"/>
    </source>
</evidence>
<keyword evidence="2" id="KW-0614">Plasmid</keyword>
<reference evidence="2 3" key="1">
    <citation type="submission" date="2018-09" db="EMBL/GenBank/DDBJ databases">
        <title>Whole genome based analysis of evolution and adaptive divergence in Indian and Brazilian strains of Azospirillum brasilense.</title>
        <authorList>
            <person name="Singh C."/>
            <person name="Tripathi A.K."/>
        </authorList>
    </citation>
    <scope>NUCLEOTIDE SEQUENCE [LARGE SCALE GENOMIC DNA]</scope>
    <source>
        <strain evidence="2 3">MTCC4035</strain>
        <plasmid evidence="2 3">p1</plasmid>
    </source>
</reference>
<geneLocation type="plasmid" evidence="2 3">
    <name>p1</name>
</geneLocation>
<evidence type="ECO:0000313" key="2">
    <source>
        <dbReference type="EMBL" id="QCN97417.1"/>
    </source>
</evidence>
<name>A0A4D8PLR0_9PROT</name>
<dbReference type="AlphaFoldDB" id="A0A4D8PLR0"/>
<protein>
    <submittedName>
        <fullName evidence="2">Uncharacterized protein</fullName>
    </submittedName>
</protein>
<dbReference type="Proteomes" id="UP000298595">
    <property type="component" value="Plasmid p1"/>
</dbReference>
<feature type="coiled-coil region" evidence="1">
    <location>
        <begin position="24"/>
        <end position="51"/>
    </location>
</feature>
<organism evidence="2 3">
    <name type="scientific">Azospirillum argentinense</name>
    <dbReference type="NCBI Taxonomy" id="2970906"/>
    <lineage>
        <taxon>Bacteria</taxon>
        <taxon>Pseudomonadati</taxon>
        <taxon>Pseudomonadota</taxon>
        <taxon>Alphaproteobacteria</taxon>
        <taxon>Rhodospirillales</taxon>
        <taxon>Azospirillaceae</taxon>
        <taxon>Azospirillum</taxon>
    </lineage>
</organism>
<gene>
    <name evidence="2" type="ORF">D3093_19470</name>
</gene>
<accession>A0A4D8PLR0</accession>
<dbReference type="KEGG" id="aare:D3093_19470"/>
<evidence type="ECO:0000313" key="3">
    <source>
        <dbReference type="Proteomes" id="UP000298595"/>
    </source>
</evidence>